<dbReference type="AlphaFoldDB" id="A0A4P7VED9"/>
<evidence type="ECO:0000313" key="2">
    <source>
        <dbReference type="EMBL" id="QCD35133.1"/>
    </source>
</evidence>
<evidence type="ECO:0000256" key="1">
    <source>
        <dbReference type="SAM" id="SignalP"/>
    </source>
</evidence>
<dbReference type="NCBIfam" id="NF033711">
    <property type="entry name" value="T9SS_PorQ"/>
    <property type="match status" value="1"/>
</dbReference>
<name>A0A4P7VED9_9BACT</name>
<keyword evidence="1" id="KW-0732">Signal</keyword>
<feature type="chain" id="PRO_5020887649" evidence="1">
    <location>
        <begin position="21"/>
        <end position="334"/>
    </location>
</feature>
<dbReference type="RefSeq" id="WP_136409940.1">
    <property type="nucleotide sequence ID" value="NZ_CANQMU010000004.1"/>
</dbReference>
<dbReference type="OrthoDB" id="9809953at2"/>
<dbReference type="EMBL" id="CP039393">
    <property type="protein sequence ID" value="QCD35133.1"/>
    <property type="molecule type" value="Genomic_DNA"/>
</dbReference>
<sequence>MKRNVIAFIVAILSAVNASAFDDVSTAYSFLDITSSSHVYGLGGVNVSLIDDDINIVEQNPALLGPELGSQLGVNYMRYIGSSNFAGVKYGHSAGTHGAWAASMQYFGYGEMKSTDVTGSVTGTFSPKDICFSGTYSHDITTALRGGVTLKGIYSDYEAYSAFALAVDLGLNYYDGDNDMSLSLVVTNLGGQLKRFNEVYERLPVDVRIGWSQGLHGLPFRLSITAWNLTRWHLPYYDTGDGTGHDSVKLKDSFMSNLLRHLVFAGEYEPNENFYIGIGYNYKTRTDMNTYSRNFFSGFSIGSGIRVRQFGIGAALAQPHVGAMTFMFNLAMRL</sequence>
<dbReference type="NCBIfam" id="NF033709">
    <property type="entry name" value="PorV_fam"/>
    <property type="match status" value="1"/>
</dbReference>
<organism evidence="2 3">
    <name type="scientific">Muribaculum gordoncarteri</name>
    <dbReference type="NCBI Taxonomy" id="2530390"/>
    <lineage>
        <taxon>Bacteria</taxon>
        <taxon>Pseudomonadati</taxon>
        <taxon>Bacteroidota</taxon>
        <taxon>Bacteroidia</taxon>
        <taxon>Bacteroidales</taxon>
        <taxon>Muribaculaceae</taxon>
        <taxon>Muribaculum</taxon>
    </lineage>
</organism>
<accession>A0A4P7VED9</accession>
<proteinExistence type="predicted"/>
<evidence type="ECO:0000313" key="3">
    <source>
        <dbReference type="Proteomes" id="UP000297031"/>
    </source>
</evidence>
<gene>
    <name evidence="2" type="primary">porQ</name>
    <name evidence="2" type="ORF">E7746_04165</name>
</gene>
<keyword evidence="3" id="KW-1185">Reference proteome</keyword>
<feature type="signal peptide" evidence="1">
    <location>
        <begin position="1"/>
        <end position="20"/>
    </location>
</feature>
<protein>
    <submittedName>
        <fullName evidence="2">Type IX secretion system protein PorQ</fullName>
    </submittedName>
</protein>
<dbReference type="Proteomes" id="UP000297031">
    <property type="component" value="Chromosome"/>
</dbReference>
<dbReference type="KEGG" id="mgod:E7746_04165"/>
<reference evidence="2 3" key="1">
    <citation type="submission" date="2019-02" db="EMBL/GenBank/DDBJ databases">
        <title>Isolation and identification of novel species under the genus Muribaculum.</title>
        <authorList>
            <person name="Miyake S."/>
            <person name="Ding Y."/>
            <person name="Low A."/>
            <person name="Soh M."/>
            <person name="Seedorf H."/>
        </authorList>
    </citation>
    <scope>NUCLEOTIDE SEQUENCE [LARGE SCALE GENOMIC DNA]</scope>
    <source>
        <strain evidence="2 3">TLL-A4</strain>
    </source>
</reference>